<gene>
    <name evidence="2" type="ORF">PHYPA_030883</name>
</gene>
<dbReference type="Gramene" id="Pp3c27_3860V3.1">
    <property type="protein sequence ID" value="PAC:32951678.CDS.1"/>
    <property type="gene ID" value="Pp3c27_3860"/>
</dbReference>
<sequence length="52" mass="5581">MLGNSGPVHVHFWILAQVVLGLGVLMSLFTSLPSLFSCSNDVFSLSSVVIFL</sequence>
<proteinExistence type="predicted"/>
<dbReference type="AlphaFoldDB" id="A0A2K1IAK4"/>
<keyword evidence="1" id="KW-0812">Transmembrane</keyword>
<dbReference type="Gramene" id="Pp3c27_3860V3.2">
    <property type="protein sequence ID" value="PAC:32951679.CDS.1"/>
    <property type="gene ID" value="Pp3c27_3860"/>
</dbReference>
<evidence type="ECO:0000313" key="3">
    <source>
        <dbReference type="EnsemblPlants" id="PAC:32951678.CDS.1"/>
    </source>
</evidence>
<evidence type="ECO:0000313" key="2">
    <source>
        <dbReference type="EMBL" id="PNR26309.1"/>
    </source>
</evidence>
<name>A0A2K1IAK4_PHYPA</name>
<evidence type="ECO:0000313" key="4">
    <source>
        <dbReference type="Proteomes" id="UP000006727"/>
    </source>
</evidence>
<accession>A0A2K1IAK4</accession>
<dbReference type="EMBL" id="ABEU02000027">
    <property type="protein sequence ID" value="PNR26309.1"/>
    <property type="molecule type" value="Genomic_DNA"/>
</dbReference>
<reference evidence="2 4" key="1">
    <citation type="journal article" date="2008" name="Science">
        <title>The Physcomitrella genome reveals evolutionary insights into the conquest of land by plants.</title>
        <authorList>
            <person name="Rensing S."/>
            <person name="Lang D."/>
            <person name="Zimmer A."/>
            <person name="Terry A."/>
            <person name="Salamov A."/>
            <person name="Shapiro H."/>
            <person name="Nishiyama T."/>
            <person name="Perroud P.-F."/>
            <person name="Lindquist E."/>
            <person name="Kamisugi Y."/>
            <person name="Tanahashi T."/>
            <person name="Sakakibara K."/>
            <person name="Fujita T."/>
            <person name="Oishi K."/>
            <person name="Shin-I T."/>
            <person name="Kuroki Y."/>
            <person name="Toyoda A."/>
            <person name="Suzuki Y."/>
            <person name="Hashimoto A."/>
            <person name="Yamaguchi K."/>
            <person name="Sugano A."/>
            <person name="Kohara Y."/>
            <person name="Fujiyama A."/>
            <person name="Anterola A."/>
            <person name="Aoki S."/>
            <person name="Ashton N."/>
            <person name="Barbazuk W.B."/>
            <person name="Barker E."/>
            <person name="Bennetzen J."/>
            <person name="Bezanilla M."/>
            <person name="Blankenship R."/>
            <person name="Cho S.H."/>
            <person name="Dutcher S."/>
            <person name="Estelle M."/>
            <person name="Fawcett J.A."/>
            <person name="Gundlach H."/>
            <person name="Hanada K."/>
            <person name="Heyl A."/>
            <person name="Hicks K.A."/>
            <person name="Hugh J."/>
            <person name="Lohr M."/>
            <person name="Mayer K."/>
            <person name="Melkozernov A."/>
            <person name="Murata T."/>
            <person name="Nelson D."/>
            <person name="Pils B."/>
            <person name="Prigge M."/>
            <person name="Reiss B."/>
            <person name="Renner T."/>
            <person name="Rombauts S."/>
            <person name="Rushton P."/>
            <person name="Sanderfoot A."/>
            <person name="Schween G."/>
            <person name="Shiu S.-H."/>
            <person name="Stueber K."/>
            <person name="Theodoulou F.L."/>
            <person name="Tu H."/>
            <person name="Van de Peer Y."/>
            <person name="Verrier P.J."/>
            <person name="Waters E."/>
            <person name="Wood A."/>
            <person name="Yang L."/>
            <person name="Cove D."/>
            <person name="Cuming A."/>
            <person name="Hasebe M."/>
            <person name="Lucas S."/>
            <person name="Mishler D.B."/>
            <person name="Reski R."/>
            <person name="Grigoriev I."/>
            <person name="Quatrano R.S."/>
            <person name="Boore J.L."/>
        </authorList>
    </citation>
    <scope>NUCLEOTIDE SEQUENCE [LARGE SCALE GENOMIC DNA]</scope>
    <source>
        <strain evidence="3 4">cv. Gransden 2004</strain>
    </source>
</reference>
<keyword evidence="4" id="KW-1185">Reference proteome</keyword>
<dbReference type="InParanoid" id="A0A2K1IAK4"/>
<reference evidence="2 4" key="2">
    <citation type="journal article" date="2018" name="Plant J.">
        <title>The Physcomitrella patens chromosome-scale assembly reveals moss genome structure and evolution.</title>
        <authorList>
            <person name="Lang D."/>
            <person name="Ullrich K.K."/>
            <person name="Murat F."/>
            <person name="Fuchs J."/>
            <person name="Jenkins J."/>
            <person name="Haas F.B."/>
            <person name="Piednoel M."/>
            <person name="Gundlach H."/>
            <person name="Van Bel M."/>
            <person name="Meyberg R."/>
            <person name="Vives C."/>
            <person name="Morata J."/>
            <person name="Symeonidi A."/>
            <person name="Hiss M."/>
            <person name="Muchero W."/>
            <person name="Kamisugi Y."/>
            <person name="Saleh O."/>
            <person name="Blanc G."/>
            <person name="Decker E.L."/>
            <person name="van Gessel N."/>
            <person name="Grimwood J."/>
            <person name="Hayes R.D."/>
            <person name="Graham S.W."/>
            <person name="Gunter L.E."/>
            <person name="McDaniel S.F."/>
            <person name="Hoernstein S.N.W."/>
            <person name="Larsson A."/>
            <person name="Li F.W."/>
            <person name="Perroud P.F."/>
            <person name="Phillips J."/>
            <person name="Ranjan P."/>
            <person name="Rokshar D.S."/>
            <person name="Rothfels C.J."/>
            <person name="Schneider L."/>
            <person name="Shu S."/>
            <person name="Stevenson D.W."/>
            <person name="Thummler F."/>
            <person name="Tillich M."/>
            <person name="Villarreal Aguilar J.C."/>
            <person name="Widiez T."/>
            <person name="Wong G.K."/>
            <person name="Wymore A."/>
            <person name="Zhang Y."/>
            <person name="Zimmer A.D."/>
            <person name="Quatrano R.S."/>
            <person name="Mayer K.F.X."/>
            <person name="Goodstein D."/>
            <person name="Casacuberta J.M."/>
            <person name="Vandepoele K."/>
            <person name="Reski R."/>
            <person name="Cuming A.C."/>
            <person name="Tuskan G.A."/>
            <person name="Maumus F."/>
            <person name="Salse J."/>
            <person name="Schmutz J."/>
            <person name="Rensing S.A."/>
        </authorList>
    </citation>
    <scope>NUCLEOTIDE SEQUENCE [LARGE SCALE GENOMIC DNA]</scope>
    <source>
        <strain evidence="3 4">cv. Gransden 2004</strain>
    </source>
</reference>
<dbReference type="Proteomes" id="UP000006727">
    <property type="component" value="Chromosome 27"/>
</dbReference>
<reference evidence="3" key="3">
    <citation type="submission" date="2020-12" db="UniProtKB">
        <authorList>
            <consortium name="EnsemblPlants"/>
        </authorList>
    </citation>
    <scope>IDENTIFICATION</scope>
</reference>
<organism evidence="2">
    <name type="scientific">Physcomitrium patens</name>
    <name type="common">Spreading-leaved earth moss</name>
    <name type="synonym">Physcomitrella patens</name>
    <dbReference type="NCBI Taxonomy" id="3218"/>
    <lineage>
        <taxon>Eukaryota</taxon>
        <taxon>Viridiplantae</taxon>
        <taxon>Streptophyta</taxon>
        <taxon>Embryophyta</taxon>
        <taxon>Bryophyta</taxon>
        <taxon>Bryophytina</taxon>
        <taxon>Bryopsida</taxon>
        <taxon>Funariidae</taxon>
        <taxon>Funariales</taxon>
        <taxon>Funariaceae</taxon>
        <taxon>Physcomitrium</taxon>
    </lineage>
</organism>
<evidence type="ECO:0000256" key="1">
    <source>
        <dbReference type="SAM" id="Phobius"/>
    </source>
</evidence>
<keyword evidence="1" id="KW-0472">Membrane</keyword>
<feature type="transmembrane region" description="Helical" evidence="1">
    <location>
        <begin position="12"/>
        <end position="36"/>
    </location>
</feature>
<dbReference type="EnsemblPlants" id="Pp3c27_3860V3.1">
    <property type="protein sequence ID" value="PAC:32951678.CDS.1"/>
    <property type="gene ID" value="Pp3c27_3860"/>
</dbReference>
<dbReference type="EnsemblPlants" id="Pp3c27_3860V3.2">
    <property type="protein sequence ID" value="PAC:32951679.CDS.1"/>
    <property type="gene ID" value="Pp3c27_3860"/>
</dbReference>
<keyword evidence="1" id="KW-1133">Transmembrane helix</keyword>
<protein>
    <submittedName>
        <fullName evidence="2 3">Uncharacterized protein</fullName>
    </submittedName>
</protein>